<protein>
    <submittedName>
        <fullName evidence="3">IS3 family transposase</fullName>
    </submittedName>
</protein>
<dbReference type="PROSITE" id="PS50994">
    <property type="entry name" value="INTEGRASE"/>
    <property type="match status" value="1"/>
</dbReference>
<dbReference type="Pfam" id="PF01527">
    <property type="entry name" value="HTH_Tnp_1"/>
    <property type="match status" value="1"/>
</dbReference>
<dbReference type="Gene3D" id="1.10.10.60">
    <property type="entry name" value="Homeodomain-like"/>
    <property type="match status" value="1"/>
</dbReference>
<dbReference type="Proteomes" id="UP001193680">
    <property type="component" value="Unassembled WGS sequence"/>
</dbReference>
<proteinExistence type="inferred from homology"/>
<comment type="caution">
    <text evidence="3">The sequence shown here is derived from an EMBL/GenBank/DDBJ whole genome shotgun (WGS) entry which is preliminary data.</text>
</comment>
<dbReference type="Pfam" id="PF00665">
    <property type="entry name" value="rve"/>
    <property type="match status" value="1"/>
</dbReference>
<dbReference type="PANTHER" id="PTHR46889:SF4">
    <property type="entry name" value="TRANSPOSASE INSO FOR INSERTION SEQUENCE ELEMENT IS911B-RELATED"/>
    <property type="match status" value="1"/>
</dbReference>
<evidence type="ECO:0000313" key="3">
    <source>
        <dbReference type="EMBL" id="MBF6058007.1"/>
    </source>
</evidence>
<evidence type="ECO:0000313" key="4">
    <source>
        <dbReference type="Proteomes" id="UP001193680"/>
    </source>
</evidence>
<sequence length="396" mass="46384">MPKYTQPRKTWQYTSDFKVKAVKLSLQPGILVKQVAEALDIHPFMLSRWRKEYREGKLQGDNQRRVGVNKQKKTISQKELTENQKLKKEIARLQQENDLPKKVATVSGGTTSERFGFVQRYRTLGIKNLCNWLGVSTSGFYAWEKRALCERHKVDQRLLRKIVSIFKESKERYGSPRVHQGLLAQGIRVGRKRVERLMREAGLKGRVVRVTRRQPGLKRFKAKGQNLRLDLPPPKQVNQVWVADITYLKIKGEWRYLATVMDLYSRRIVGWSLSAKRNTKLTCSALRYALKKRAYPKNIMFHTDRGIEYMADVFQAMLRQYCFKHSVNRAGYCTDNAHMESFFHSLKAELIRKSTFQNTKILRKQLATYINQFYNAVRLHSSLGYKSPIEYEQLTV</sequence>
<dbReference type="InterPro" id="IPR025948">
    <property type="entry name" value="HTH-like_dom"/>
</dbReference>
<keyword evidence="4" id="KW-1185">Reference proteome</keyword>
<dbReference type="InterPro" id="IPR036397">
    <property type="entry name" value="RNaseH_sf"/>
</dbReference>
<reference evidence="3 4" key="1">
    <citation type="submission" date="2020-11" db="EMBL/GenBank/DDBJ databases">
        <title>Sulfur oxidizing isolate from Hospital Hole Sinkhole.</title>
        <authorList>
            <person name="Scott K.M."/>
        </authorList>
    </citation>
    <scope>NUCLEOTIDE SEQUENCE [LARGE SCALE GENOMIC DNA]</scope>
    <source>
        <strain evidence="3 4">HH1</strain>
    </source>
</reference>
<accession>A0ABS0C0Y9</accession>
<dbReference type="Pfam" id="PF13333">
    <property type="entry name" value="rve_2"/>
    <property type="match status" value="1"/>
</dbReference>
<evidence type="ECO:0000256" key="1">
    <source>
        <dbReference type="ARBA" id="ARBA00009964"/>
    </source>
</evidence>
<organism evidence="3 4">
    <name type="scientific">Thiomicrorhabdus heinhorstiae</name>
    <dbReference type="NCBI Taxonomy" id="2748010"/>
    <lineage>
        <taxon>Bacteria</taxon>
        <taxon>Pseudomonadati</taxon>
        <taxon>Pseudomonadota</taxon>
        <taxon>Gammaproteobacteria</taxon>
        <taxon>Thiotrichales</taxon>
        <taxon>Piscirickettsiaceae</taxon>
        <taxon>Thiomicrorhabdus</taxon>
    </lineage>
</organism>
<dbReference type="SUPFAM" id="SSF53098">
    <property type="entry name" value="Ribonuclease H-like"/>
    <property type="match status" value="1"/>
</dbReference>
<dbReference type="RefSeq" id="WP_185978152.1">
    <property type="nucleotide sequence ID" value="NZ_JACBGI020000010.1"/>
</dbReference>
<name>A0ABS0C0Y9_9GAMM</name>
<dbReference type="EMBL" id="JACBGI020000010">
    <property type="protein sequence ID" value="MBF6058007.1"/>
    <property type="molecule type" value="Genomic_DNA"/>
</dbReference>
<dbReference type="InterPro" id="IPR012337">
    <property type="entry name" value="RNaseH-like_sf"/>
</dbReference>
<dbReference type="InterPro" id="IPR001584">
    <property type="entry name" value="Integrase_cat-core"/>
</dbReference>
<evidence type="ECO:0000259" key="2">
    <source>
        <dbReference type="PROSITE" id="PS50994"/>
    </source>
</evidence>
<dbReference type="PANTHER" id="PTHR46889">
    <property type="entry name" value="TRANSPOSASE INSF FOR INSERTION SEQUENCE IS3B-RELATED"/>
    <property type="match status" value="1"/>
</dbReference>
<feature type="domain" description="Integrase catalytic" evidence="2">
    <location>
        <begin position="229"/>
        <end position="396"/>
    </location>
</feature>
<dbReference type="InterPro" id="IPR050900">
    <property type="entry name" value="Transposase_IS3/IS150/IS904"/>
</dbReference>
<dbReference type="NCBIfam" id="NF033516">
    <property type="entry name" value="transpos_IS3"/>
    <property type="match status" value="1"/>
</dbReference>
<dbReference type="Gene3D" id="3.30.420.10">
    <property type="entry name" value="Ribonuclease H-like superfamily/Ribonuclease H"/>
    <property type="match status" value="1"/>
</dbReference>
<dbReference type="InterPro" id="IPR048020">
    <property type="entry name" value="Transpos_IS3"/>
</dbReference>
<dbReference type="InterPro" id="IPR009057">
    <property type="entry name" value="Homeodomain-like_sf"/>
</dbReference>
<dbReference type="SUPFAM" id="SSF46689">
    <property type="entry name" value="Homeodomain-like"/>
    <property type="match status" value="1"/>
</dbReference>
<gene>
    <name evidence="3" type="ORF">H8792_006585</name>
</gene>
<dbReference type="InterPro" id="IPR002514">
    <property type="entry name" value="Transposase_8"/>
</dbReference>
<dbReference type="Pfam" id="PF13276">
    <property type="entry name" value="HTH_21"/>
    <property type="match status" value="1"/>
</dbReference>
<comment type="similarity">
    <text evidence="1">Belongs to the transposase 8 family.</text>
</comment>